<dbReference type="InterPro" id="IPR001451">
    <property type="entry name" value="Hexapep"/>
</dbReference>
<dbReference type="Gene3D" id="2.160.10.10">
    <property type="entry name" value="Hexapeptide repeat proteins"/>
    <property type="match status" value="1"/>
</dbReference>
<comment type="similarity">
    <text evidence="1">Belongs to the transferase hexapeptide repeat family.</text>
</comment>
<dbReference type="PANTHER" id="PTHR23416">
    <property type="entry name" value="SIALIC ACID SYNTHASE-RELATED"/>
    <property type="match status" value="1"/>
</dbReference>
<evidence type="ECO:0000313" key="4">
    <source>
        <dbReference type="Proteomes" id="UP001163739"/>
    </source>
</evidence>
<evidence type="ECO:0000256" key="2">
    <source>
        <dbReference type="ARBA" id="ARBA00022679"/>
    </source>
</evidence>
<dbReference type="Pfam" id="PF00132">
    <property type="entry name" value="Hexapep"/>
    <property type="match status" value="1"/>
</dbReference>
<proteinExistence type="inferred from homology"/>
<name>A0ABY6MX11_9ALTE</name>
<dbReference type="InterPro" id="IPR051159">
    <property type="entry name" value="Hexapeptide_acetyltransf"/>
</dbReference>
<dbReference type="EMBL" id="CP100390">
    <property type="protein sequence ID" value="UZE94359.1"/>
    <property type="molecule type" value="Genomic_DNA"/>
</dbReference>
<evidence type="ECO:0000313" key="3">
    <source>
        <dbReference type="EMBL" id="UZE94359.1"/>
    </source>
</evidence>
<evidence type="ECO:0000256" key="1">
    <source>
        <dbReference type="ARBA" id="ARBA00007274"/>
    </source>
</evidence>
<dbReference type="Proteomes" id="UP001163739">
    <property type="component" value="Chromosome"/>
</dbReference>
<dbReference type="SUPFAM" id="SSF51161">
    <property type="entry name" value="Trimeric LpxA-like enzymes"/>
    <property type="match status" value="1"/>
</dbReference>
<sequence>MTIGNNVWIGANTFILPGVTIHDGSVVAANSVVSSDVPSMSLVGGNPAKLIRSFN</sequence>
<keyword evidence="2" id="KW-0808">Transferase</keyword>
<reference evidence="3" key="1">
    <citation type="submission" date="2022-06" db="EMBL/GenBank/DDBJ databases">
        <title>Alkalimarinus sp. nov., isolated from gut of a Alitta virens.</title>
        <authorList>
            <person name="Yang A.I."/>
            <person name="Shin N.-R."/>
        </authorList>
    </citation>
    <scope>NUCLEOTIDE SEQUENCE</scope>
    <source>
        <strain evidence="3">A2M4</strain>
    </source>
</reference>
<organism evidence="3 4">
    <name type="scientific">Alkalimarinus alittae</name>
    <dbReference type="NCBI Taxonomy" id="2961619"/>
    <lineage>
        <taxon>Bacteria</taxon>
        <taxon>Pseudomonadati</taxon>
        <taxon>Pseudomonadota</taxon>
        <taxon>Gammaproteobacteria</taxon>
        <taxon>Alteromonadales</taxon>
        <taxon>Alteromonadaceae</taxon>
        <taxon>Alkalimarinus</taxon>
    </lineage>
</organism>
<evidence type="ECO:0008006" key="5">
    <source>
        <dbReference type="Google" id="ProtNLM"/>
    </source>
</evidence>
<gene>
    <name evidence="3" type="ORF">NKI27_09650</name>
</gene>
<protein>
    <recommendedName>
        <fullName evidence="5">Maltose O-acetyltransferase</fullName>
    </recommendedName>
</protein>
<dbReference type="PANTHER" id="PTHR23416:SF23">
    <property type="entry name" value="ACETYLTRANSFERASE C18B11.09C-RELATED"/>
    <property type="match status" value="1"/>
</dbReference>
<dbReference type="InterPro" id="IPR011004">
    <property type="entry name" value="Trimer_LpxA-like_sf"/>
</dbReference>
<accession>A0ABY6MX11</accession>
<keyword evidence="4" id="KW-1185">Reference proteome</keyword>